<accession>A0A392TVT2</accession>
<dbReference type="AlphaFoldDB" id="A0A392TVT2"/>
<sequence length="65" mass="6495">SVSANFAGLGNVFFDRVLHLCKAVTFGQTSSSSTSSGGAMASGLISSLIVSSSGQKRIDGDGKVV</sequence>
<dbReference type="Proteomes" id="UP000265520">
    <property type="component" value="Unassembled WGS sequence"/>
</dbReference>
<reference evidence="1 2" key="1">
    <citation type="journal article" date="2018" name="Front. Plant Sci.">
        <title>Red Clover (Trifolium pratense) and Zigzag Clover (T. medium) - A Picture of Genomic Similarities and Differences.</title>
        <authorList>
            <person name="Dluhosova J."/>
            <person name="Istvanek J."/>
            <person name="Nedelnik J."/>
            <person name="Repkova J."/>
        </authorList>
    </citation>
    <scope>NUCLEOTIDE SEQUENCE [LARGE SCALE GENOMIC DNA]</scope>
    <source>
        <strain evidence="2">cv. 10/8</strain>
        <tissue evidence="1">Leaf</tissue>
    </source>
</reference>
<name>A0A392TVT2_9FABA</name>
<organism evidence="1 2">
    <name type="scientific">Trifolium medium</name>
    <dbReference type="NCBI Taxonomy" id="97028"/>
    <lineage>
        <taxon>Eukaryota</taxon>
        <taxon>Viridiplantae</taxon>
        <taxon>Streptophyta</taxon>
        <taxon>Embryophyta</taxon>
        <taxon>Tracheophyta</taxon>
        <taxon>Spermatophyta</taxon>
        <taxon>Magnoliopsida</taxon>
        <taxon>eudicotyledons</taxon>
        <taxon>Gunneridae</taxon>
        <taxon>Pentapetalae</taxon>
        <taxon>rosids</taxon>
        <taxon>fabids</taxon>
        <taxon>Fabales</taxon>
        <taxon>Fabaceae</taxon>
        <taxon>Papilionoideae</taxon>
        <taxon>50 kb inversion clade</taxon>
        <taxon>NPAAA clade</taxon>
        <taxon>Hologalegina</taxon>
        <taxon>IRL clade</taxon>
        <taxon>Trifolieae</taxon>
        <taxon>Trifolium</taxon>
    </lineage>
</organism>
<keyword evidence="2" id="KW-1185">Reference proteome</keyword>
<dbReference type="EMBL" id="LXQA010663476">
    <property type="protein sequence ID" value="MCI64804.1"/>
    <property type="molecule type" value="Genomic_DNA"/>
</dbReference>
<proteinExistence type="predicted"/>
<feature type="non-terminal residue" evidence="1">
    <location>
        <position position="65"/>
    </location>
</feature>
<evidence type="ECO:0000313" key="1">
    <source>
        <dbReference type="EMBL" id="MCI64804.1"/>
    </source>
</evidence>
<comment type="caution">
    <text evidence="1">The sequence shown here is derived from an EMBL/GenBank/DDBJ whole genome shotgun (WGS) entry which is preliminary data.</text>
</comment>
<feature type="non-terminal residue" evidence="1">
    <location>
        <position position="1"/>
    </location>
</feature>
<protein>
    <submittedName>
        <fullName evidence="1">Uncharacterized protein</fullName>
    </submittedName>
</protein>
<evidence type="ECO:0000313" key="2">
    <source>
        <dbReference type="Proteomes" id="UP000265520"/>
    </source>
</evidence>